<keyword evidence="3" id="KW-1185">Reference proteome</keyword>
<sequence>MKKEENEVKEGTVREGKPKMSEKRVPILFLDTLSDVGSLERRGVKWRNLACELEHD</sequence>
<dbReference type="RefSeq" id="WP_369017668.1">
    <property type="nucleotide sequence ID" value="NZ_CP121689.1"/>
</dbReference>
<gene>
    <name evidence="2" type="ORF">QBE54_07955</name>
</gene>
<organism evidence="2 3">
    <name type="scientific">Thermatribacter velox</name>
    <dbReference type="NCBI Taxonomy" id="3039681"/>
    <lineage>
        <taxon>Bacteria</taxon>
        <taxon>Pseudomonadati</taxon>
        <taxon>Atribacterota</taxon>
        <taxon>Atribacteria</taxon>
        <taxon>Atribacterales</taxon>
        <taxon>Thermatribacteraceae</taxon>
        <taxon>Thermatribacter</taxon>
    </lineage>
</organism>
<name>A0ABZ2YBA6_9BACT</name>
<evidence type="ECO:0000256" key="1">
    <source>
        <dbReference type="SAM" id="MobiDB-lite"/>
    </source>
</evidence>
<evidence type="ECO:0000313" key="3">
    <source>
        <dbReference type="Proteomes" id="UP001461341"/>
    </source>
</evidence>
<dbReference type="Proteomes" id="UP001461341">
    <property type="component" value="Chromosome"/>
</dbReference>
<reference evidence="2 3" key="1">
    <citation type="submission" date="2023-03" db="EMBL/GenBank/DDBJ databases">
        <title>Novel Species.</title>
        <authorList>
            <person name="Ma S."/>
        </authorList>
    </citation>
    <scope>NUCLEOTIDE SEQUENCE [LARGE SCALE GENOMIC DNA]</scope>
    <source>
        <strain evidence="2 3">B11</strain>
    </source>
</reference>
<proteinExistence type="predicted"/>
<feature type="region of interest" description="Disordered" evidence="1">
    <location>
        <begin position="1"/>
        <end position="21"/>
    </location>
</feature>
<accession>A0ABZ2YBA6</accession>
<protein>
    <submittedName>
        <fullName evidence="2">Uncharacterized protein</fullName>
    </submittedName>
</protein>
<dbReference type="EMBL" id="CP121689">
    <property type="protein sequence ID" value="WZL75521.1"/>
    <property type="molecule type" value="Genomic_DNA"/>
</dbReference>
<evidence type="ECO:0000313" key="2">
    <source>
        <dbReference type="EMBL" id="WZL75521.1"/>
    </source>
</evidence>